<name>A0AAV2NYC2_9HYME</name>
<keyword evidence="2" id="KW-1185">Reference proteome</keyword>
<protein>
    <submittedName>
        <fullName evidence="1">Uncharacterized protein</fullName>
    </submittedName>
</protein>
<evidence type="ECO:0000313" key="1">
    <source>
        <dbReference type="EMBL" id="CAL1684581.1"/>
    </source>
</evidence>
<sequence>MGVYLVESWWLNGMVPSLCEDRGFLQGKSTPCGRQRRTSLNPLGHVYIFPPPYIRLQFLFPPPFLIPGAAMPRDLPCPSSNLTGLGSPEARNENITSLRRKMEKNENSFSLISI</sequence>
<dbReference type="Proteomes" id="UP001497644">
    <property type="component" value="Chromosome 5"/>
</dbReference>
<reference evidence="1" key="1">
    <citation type="submission" date="2024-04" db="EMBL/GenBank/DDBJ databases">
        <authorList>
            <consortium name="Molecular Ecology Group"/>
        </authorList>
    </citation>
    <scope>NUCLEOTIDE SEQUENCE</scope>
</reference>
<organism evidence="1 2">
    <name type="scientific">Lasius platythorax</name>
    <dbReference type="NCBI Taxonomy" id="488582"/>
    <lineage>
        <taxon>Eukaryota</taxon>
        <taxon>Metazoa</taxon>
        <taxon>Ecdysozoa</taxon>
        <taxon>Arthropoda</taxon>
        <taxon>Hexapoda</taxon>
        <taxon>Insecta</taxon>
        <taxon>Pterygota</taxon>
        <taxon>Neoptera</taxon>
        <taxon>Endopterygota</taxon>
        <taxon>Hymenoptera</taxon>
        <taxon>Apocrita</taxon>
        <taxon>Aculeata</taxon>
        <taxon>Formicoidea</taxon>
        <taxon>Formicidae</taxon>
        <taxon>Formicinae</taxon>
        <taxon>Lasius</taxon>
        <taxon>Lasius</taxon>
    </lineage>
</organism>
<dbReference type="EMBL" id="OZ034828">
    <property type="protein sequence ID" value="CAL1684581.1"/>
    <property type="molecule type" value="Genomic_DNA"/>
</dbReference>
<proteinExistence type="predicted"/>
<dbReference type="AlphaFoldDB" id="A0AAV2NYC2"/>
<evidence type="ECO:0000313" key="2">
    <source>
        <dbReference type="Proteomes" id="UP001497644"/>
    </source>
</evidence>
<gene>
    <name evidence="1" type="ORF">LPLAT_LOCUS10174</name>
</gene>
<accession>A0AAV2NYC2</accession>